<dbReference type="RefSeq" id="WP_111828279.1">
    <property type="nucleotide sequence ID" value="NZ_BKKF01000022.1"/>
</dbReference>
<evidence type="ECO:0000313" key="2">
    <source>
        <dbReference type="Proteomes" id="UP000316981"/>
    </source>
</evidence>
<comment type="caution">
    <text evidence="1">The sequence shown here is derived from an EMBL/GenBank/DDBJ whole genome shotgun (WGS) entry which is preliminary data.</text>
</comment>
<dbReference type="AlphaFoldDB" id="A0A558F2G5"/>
<dbReference type="EMBL" id="VMTP01000071">
    <property type="protein sequence ID" value="TVT79806.1"/>
    <property type="molecule type" value="Genomic_DNA"/>
</dbReference>
<dbReference type="Proteomes" id="UP000316981">
    <property type="component" value="Unassembled WGS sequence"/>
</dbReference>
<name>A0A558F2G5_9GAMM</name>
<evidence type="ECO:0000313" key="1">
    <source>
        <dbReference type="EMBL" id="TVT79806.1"/>
    </source>
</evidence>
<accession>A0A558F2G5</accession>
<gene>
    <name evidence="1" type="ORF">FPV60_13950</name>
</gene>
<proteinExistence type="predicted"/>
<reference evidence="1 2" key="1">
    <citation type="submission" date="2019-07" db="EMBL/GenBank/DDBJ databases">
        <title>Draft Genome Sequence of the first blaOXA-58-Harboring Acinetobacter colistiniresistens clinical isolate from Brazil.</title>
        <authorList>
            <person name="Favaro L.S."/>
            <person name="Paula-Petroli S.B."/>
            <person name="Moura C.F."/>
            <person name="Tognim M.C.B."/>
            <person name="Venancio E.J."/>
            <person name="Yamada-Ogatta S.F."/>
            <person name="Carrara-Marroni F.E."/>
        </authorList>
    </citation>
    <scope>NUCLEOTIDE SEQUENCE [LARGE SCALE GENOMIC DNA]</scope>
    <source>
        <strain evidence="1 2">DL</strain>
    </source>
</reference>
<organism evidence="1 2">
    <name type="scientific">Acinetobacter colistiniresistens</name>
    <dbReference type="NCBI Taxonomy" id="280145"/>
    <lineage>
        <taxon>Bacteria</taxon>
        <taxon>Pseudomonadati</taxon>
        <taxon>Pseudomonadota</taxon>
        <taxon>Gammaproteobacteria</taxon>
        <taxon>Moraxellales</taxon>
        <taxon>Moraxellaceae</taxon>
        <taxon>Acinetobacter</taxon>
    </lineage>
</organism>
<protein>
    <submittedName>
        <fullName evidence="1">Uncharacterized protein</fullName>
    </submittedName>
</protein>
<sequence length="77" mass="9016">MSTTSLFKVKNIRLIGQDACELYMENIENYSVKGWIIHCNNVFAHQFHDQLNLLCQSENPFNSLLQLKQYHKVEALC</sequence>